<organism evidence="6 7">
    <name type="scientific">Marivita geojedonensis</name>
    <dbReference type="NCBI Taxonomy" id="1123756"/>
    <lineage>
        <taxon>Bacteria</taxon>
        <taxon>Pseudomonadati</taxon>
        <taxon>Pseudomonadota</taxon>
        <taxon>Alphaproteobacteria</taxon>
        <taxon>Rhodobacterales</taxon>
        <taxon>Roseobacteraceae</taxon>
        <taxon>Marivita</taxon>
    </lineage>
</organism>
<evidence type="ECO:0000256" key="3">
    <source>
        <dbReference type="ARBA" id="ARBA00023125"/>
    </source>
</evidence>
<dbReference type="Proteomes" id="UP000193926">
    <property type="component" value="Unassembled WGS sequence"/>
</dbReference>
<evidence type="ECO:0000256" key="1">
    <source>
        <dbReference type="ARBA" id="ARBA00009437"/>
    </source>
</evidence>
<name>A0A1X4NIA3_9RHOB</name>
<gene>
    <name evidence="6" type="ORF">MGEO_15880</name>
</gene>
<dbReference type="InterPro" id="IPR000847">
    <property type="entry name" value="LysR_HTH_N"/>
</dbReference>
<evidence type="ECO:0000256" key="2">
    <source>
        <dbReference type="ARBA" id="ARBA00023015"/>
    </source>
</evidence>
<accession>A0A1X4NIA3</accession>
<dbReference type="AlphaFoldDB" id="A0A1X4NIA3"/>
<dbReference type="InterPro" id="IPR050950">
    <property type="entry name" value="HTH-type_LysR_regulators"/>
</dbReference>
<evidence type="ECO:0000256" key="4">
    <source>
        <dbReference type="ARBA" id="ARBA00023163"/>
    </source>
</evidence>
<protein>
    <submittedName>
        <fullName evidence="6">Transcriptional regulator</fullName>
    </submittedName>
</protein>
<evidence type="ECO:0000313" key="6">
    <source>
        <dbReference type="EMBL" id="OSQ47603.1"/>
    </source>
</evidence>
<comment type="similarity">
    <text evidence="1">Belongs to the LysR transcriptional regulatory family.</text>
</comment>
<comment type="caution">
    <text evidence="6">The sequence shown here is derived from an EMBL/GenBank/DDBJ whole genome shotgun (WGS) entry which is preliminary data.</text>
</comment>
<dbReference type="GO" id="GO:0045893">
    <property type="term" value="P:positive regulation of DNA-templated transcription"/>
    <property type="evidence" value="ECO:0007669"/>
    <property type="project" value="InterPro"/>
</dbReference>
<dbReference type="PRINTS" id="PR00039">
    <property type="entry name" value="HTHLYSR"/>
</dbReference>
<dbReference type="GO" id="GO:0005829">
    <property type="term" value="C:cytosol"/>
    <property type="evidence" value="ECO:0007669"/>
    <property type="project" value="TreeGrafter"/>
</dbReference>
<feature type="domain" description="HTH lysR-type" evidence="5">
    <location>
        <begin position="6"/>
        <end position="63"/>
    </location>
</feature>
<dbReference type="PROSITE" id="PS50931">
    <property type="entry name" value="HTH_LYSR"/>
    <property type="match status" value="1"/>
</dbReference>
<sequence length="313" mass="33911">MIDARLRLRHLRCFLETARLGSLSAAADALHVSQPAASKTIRELEDILGKALFDRSRRRLSLTPAGRMFQQHAGSALSELSRAQALVKDTPSPITRLAVGVLPTAATSLMPRAALSFRKAFPNCLLRVSTGPNWLLMSQLRDSSLDLVVGRMGTAEVMQHLSFHHLYSEDIAAVVRPGHPLADHPTPLDHLSEHPLLLPPPGAVIAPLVRALLARHGVSPHTAAFESVSLAFGRRVVQTSDAIWFISRGVVEDELTAKTLLSLPLRDEIRSGPIGVSMRMDGVLSAEQSGLIRALEEARAEVRPGSHQKGSPI</sequence>
<dbReference type="RefSeq" id="WP_085640081.1">
    <property type="nucleotide sequence ID" value="NZ_JFKC01000019.1"/>
</dbReference>
<keyword evidence="4" id="KW-0804">Transcription</keyword>
<dbReference type="EMBL" id="JFKC01000019">
    <property type="protein sequence ID" value="OSQ47603.1"/>
    <property type="molecule type" value="Genomic_DNA"/>
</dbReference>
<keyword evidence="3" id="KW-0238">DNA-binding</keyword>
<dbReference type="InterPro" id="IPR036388">
    <property type="entry name" value="WH-like_DNA-bd_sf"/>
</dbReference>
<reference evidence="6 7" key="1">
    <citation type="submission" date="2014-03" db="EMBL/GenBank/DDBJ databases">
        <title>The draft genome sequence of Marivita geojedonensis KCTC 23882.</title>
        <authorList>
            <person name="Lai Q."/>
            <person name="Shao Z."/>
        </authorList>
    </citation>
    <scope>NUCLEOTIDE SEQUENCE [LARGE SCALE GENOMIC DNA]</scope>
    <source>
        <strain evidence="6 7">DPG-138</strain>
    </source>
</reference>
<dbReference type="PANTHER" id="PTHR30419:SF8">
    <property type="entry name" value="NITROGEN ASSIMILATION TRANSCRIPTIONAL ACTIVATOR-RELATED"/>
    <property type="match status" value="1"/>
</dbReference>
<keyword evidence="7" id="KW-1185">Reference proteome</keyword>
<evidence type="ECO:0000313" key="7">
    <source>
        <dbReference type="Proteomes" id="UP000193926"/>
    </source>
</evidence>
<dbReference type="Pfam" id="PF03466">
    <property type="entry name" value="LysR_substrate"/>
    <property type="match status" value="1"/>
</dbReference>
<dbReference type="PANTHER" id="PTHR30419">
    <property type="entry name" value="HTH-TYPE TRANSCRIPTIONAL REGULATOR YBHD"/>
    <property type="match status" value="1"/>
</dbReference>
<dbReference type="OrthoDB" id="9814165at2"/>
<dbReference type="FunFam" id="1.10.10.10:FF:000001">
    <property type="entry name" value="LysR family transcriptional regulator"/>
    <property type="match status" value="1"/>
</dbReference>
<dbReference type="SUPFAM" id="SSF46785">
    <property type="entry name" value="Winged helix' DNA-binding domain"/>
    <property type="match status" value="1"/>
</dbReference>
<dbReference type="Gene3D" id="1.10.10.10">
    <property type="entry name" value="Winged helix-like DNA-binding domain superfamily/Winged helix DNA-binding domain"/>
    <property type="match status" value="1"/>
</dbReference>
<proteinExistence type="inferred from homology"/>
<dbReference type="InterPro" id="IPR005119">
    <property type="entry name" value="LysR_subst-bd"/>
</dbReference>
<dbReference type="InterPro" id="IPR036390">
    <property type="entry name" value="WH_DNA-bd_sf"/>
</dbReference>
<dbReference type="Pfam" id="PF00126">
    <property type="entry name" value="HTH_1"/>
    <property type="match status" value="1"/>
</dbReference>
<dbReference type="SUPFAM" id="SSF53850">
    <property type="entry name" value="Periplasmic binding protein-like II"/>
    <property type="match status" value="1"/>
</dbReference>
<dbReference type="STRING" id="1123756.MGEO_15880"/>
<dbReference type="GO" id="GO:0003677">
    <property type="term" value="F:DNA binding"/>
    <property type="evidence" value="ECO:0007669"/>
    <property type="project" value="UniProtKB-KW"/>
</dbReference>
<dbReference type="Gene3D" id="3.40.190.10">
    <property type="entry name" value="Periplasmic binding protein-like II"/>
    <property type="match status" value="2"/>
</dbReference>
<dbReference type="GO" id="GO:0003700">
    <property type="term" value="F:DNA-binding transcription factor activity"/>
    <property type="evidence" value="ECO:0007669"/>
    <property type="project" value="InterPro"/>
</dbReference>
<evidence type="ECO:0000259" key="5">
    <source>
        <dbReference type="PROSITE" id="PS50931"/>
    </source>
</evidence>
<dbReference type="InterPro" id="IPR012787">
    <property type="entry name" value="TF_PcaQ"/>
</dbReference>
<dbReference type="GO" id="GO:0019619">
    <property type="term" value="P:3,4-dihydroxybenzoate catabolic process"/>
    <property type="evidence" value="ECO:0007669"/>
    <property type="project" value="InterPro"/>
</dbReference>
<dbReference type="NCBIfam" id="TIGR02424">
    <property type="entry name" value="TF_pcaQ"/>
    <property type="match status" value="1"/>
</dbReference>
<keyword evidence="2" id="KW-0805">Transcription regulation</keyword>